<gene>
    <name evidence="2" type="ORF">R1sor_010896</name>
</gene>
<accession>A0ABD3I2Z6</accession>
<evidence type="ECO:0000313" key="3">
    <source>
        <dbReference type="Proteomes" id="UP001633002"/>
    </source>
</evidence>
<feature type="compositionally biased region" description="Basic and acidic residues" evidence="1">
    <location>
        <begin position="90"/>
        <end position="106"/>
    </location>
</feature>
<feature type="compositionally biased region" description="Polar residues" evidence="1">
    <location>
        <begin position="46"/>
        <end position="64"/>
    </location>
</feature>
<feature type="compositionally biased region" description="Polar residues" evidence="1">
    <location>
        <begin position="125"/>
        <end position="136"/>
    </location>
</feature>
<reference evidence="2 3" key="1">
    <citation type="submission" date="2024-09" db="EMBL/GenBank/DDBJ databases">
        <title>Chromosome-scale assembly of Riccia sorocarpa.</title>
        <authorList>
            <person name="Paukszto L."/>
        </authorList>
    </citation>
    <scope>NUCLEOTIDE SEQUENCE [LARGE SCALE GENOMIC DNA]</scope>
    <source>
        <strain evidence="2">LP-2024</strain>
        <tissue evidence="2">Aerial parts of the thallus</tissue>
    </source>
</reference>
<feature type="compositionally biased region" description="Low complexity" evidence="1">
    <location>
        <begin position="146"/>
        <end position="160"/>
    </location>
</feature>
<proteinExistence type="predicted"/>
<dbReference type="Proteomes" id="UP001633002">
    <property type="component" value="Unassembled WGS sequence"/>
</dbReference>
<evidence type="ECO:0000313" key="2">
    <source>
        <dbReference type="EMBL" id="KAL3696820.1"/>
    </source>
</evidence>
<feature type="compositionally biased region" description="Basic and acidic residues" evidence="1">
    <location>
        <begin position="201"/>
        <end position="216"/>
    </location>
</feature>
<feature type="compositionally biased region" description="Basic and acidic residues" evidence="1">
    <location>
        <begin position="174"/>
        <end position="183"/>
    </location>
</feature>
<keyword evidence="3" id="KW-1185">Reference proteome</keyword>
<feature type="compositionally biased region" description="Basic and acidic residues" evidence="1">
    <location>
        <begin position="8"/>
        <end position="28"/>
    </location>
</feature>
<name>A0ABD3I2Z6_9MARC</name>
<protein>
    <submittedName>
        <fullName evidence="2">Uncharacterized protein</fullName>
    </submittedName>
</protein>
<organism evidence="2 3">
    <name type="scientific">Riccia sorocarpa</name>
    <dbReference type="NCBI Taxonomy" id="122646"/>
    <lineage>
        <taxon>Eukaryota</taxon>
        <taxon>Viridiplantae</taxon>
        <taxon>Streptophyta</taxon>
        <taxon>Embryophyta</taxon>
        <taxon>Marchantiophyta</taxon>
        <taxon>Marchantiopsida</taxon>
        <taxon>Marchantiidae</taxon>
        <taxon>Marchantiales</taxon>
        <taxon>Ricciaceae</taxon>
        <taxon>Riccia</taxon>
    </lineage>
</organism>
<comment type="caution">
    <text evidence="2">The sequence shown here is derived from an EMBL/GenBank/DDBJ whole genome shotgun (WGS) entry which is preliminary data.</text>
</comment>
<sequence>MQGKVKNHSRESFDKNRGDDFLSPDWKRYKPPVAMARSRQGDSDSESMSSKQNFTANLAANQKSGGDPNNGGRNAEELQDHQGGTSNSRSKRETSTDPQEGDKEMDVGSEEATSEAEDGPEDTFVTDQQLETSVTPAGSGKNPANTTAAIAAIELTTIQQQRDRRSEPVNNDGGEEKTKERETSPGSPGETLADVNIKRRNQYELQRKREGYREELSDQASS</sequence>
<feature type="region of interest" description="Disordered" evidence="1">
    <location>
        <begin position="1"/>
        <end position="222"/>
    </location>
</feature>
<evidence type="ECO:0000256" key="1">
    <source>
        <dbReference type="SAM" id="MobiDB-lite"/>
    </source>
</evidence>
<dbReference type="AlphaFoldDB" id="A0ABD3I2Z6"/>
<feature type="compositionally biased region" description="Acidic residues" evidence="1">
    <location>
        <begin position="107"/>
        <end position="121"/>
    </location>
</feature>
<dbReference type="EMBL" id="JBJQOH010000002">
    <property type="protein sequence ID" value="KAL3696820.1"/>
    <property type="molecule type" value="Genomic_DNA"/>
</dbReference>